<feature type="repeat" description="WD" evidence="1">
    <location>
        <begin position="718"/>
        <end position="731"/>
    </location>
</feature>
<feature type="compositionally biased region" description="Low complexity" evidence="2">
    <location>
        <begin position="117"/>
        <end position="146"/>
    </location>
</feature>
<dbReference type="AlphaFoldDB" id="A0AA39PNB3"/>
<gene>
    <name evidence="3" type="ORF">IW261DRAFT_1448036</name>
</gene>
<dbReference type="PANTHER" id="PTHR19879">
    <property type="entry name" value="TRANSCRIPTION INITIATION FACTOR TFIID"/>
    <property type="match status" value="1"/>
</dbReference>
<dbReference type="PROSITE" id="PS50082">
    <property type="entry name" value="WD_REPEATS_2"/>
    <property type="match status" value="2"/>
</dbReference>
<dbReference type="SUPFAM" id="SSF50978">
    <property type="entry name" value="WD40 repeat-like"/>
    <property type="match status" value="1"/>
</dbReference>
<dbReference type="Gene3D" id="2.130.10.10">
    <property type="entry name" value="YVTN repeat-like/Quinoprotein amine dehydrogenase"/>
    <property type="match status" value="1"/>
</dbReference>
<accession>A0AA39PNB3</accession>
<evidence type="ECO:0000256" key="2">
    <source>
        <dbReference type="SAM" id="MobiDB-lite"/>
    </source>
</evidence>
<evidence type="ECO:0000313" key="4">
    <source>
        <dbReference type="Proteomes" id="UP001175227"/>
    </source>
</evidence>
<name>A0AA39PNB3_9AGAR</name>
<reference evidence="3" key="1">
    <citation type="submission" date="2023-06" db="EMBL/GenBank/DDBJ databases">
        <authorList>
            <consortium name="Lawrence Berkeley National Laboratory"/>
            <person name="Ahrendt S."/>
            <person name="Sahu N."/>
            <person name="Indic B."/>
            <person name="Wong-Bajracharya J."/>
            <person name="Merenyi Z."/>
            <person name="Ke H.-M."/>
            <person name="Monk M."/>
            <person name="Kocsube S."/>
            <person name="Drula E."/>
            <person name="Lipzen A."/>
            <person name="Balint B."/>
            <person name="Henrissat B."/>
            <person name="Andreopoulos B."/>
            <person name="Martin F.M."/>
            <person name="Harder C.B."/>
            <person name="Rigling D."/>
            <person name="Ford K.L."/>
            <person name="Foster G.D."/>
            <person name="Pangilinan J."/>
            <person name="Papanicolaou A."/>
            <person name="Barry K."/>
            <person name="LaButti K."/>
            <person name="Viragh M."/>
            <person name="Koriabine M."/>
            <person name="Yan M."/>
            <person name="Riley R."/>
            <person name="Champramary S."/>
            <person name="Plett K.L."/>
            <person name="Tsai I.J."/>
            <person name="Slot J."/>
            <person name="Sipos G."/>
            <person name="Plett J."/>
            <person name="Nagy L.G."/>
            <person name="Grigoriev I.V."/>
        </authorList>
    </citation>
    <scope>NUCLEOTIDE SEQUENCE</scope>
    <source>
        <strain evidence="3">ICMP 16352</strain>
    </source>
</reference>
<dbReference type="InterPro" id="IPR015943">
    <property type="entry name" value="WD40/YVTN_repeat-like_dom_sf"/>
</dbReference>
<sequence length="794" mass="89434">MHRRDPDIMFLGKGHSLINVDNDEFDLTGRRMKTNRETINFMSSNDIPSTINPGISNVQTPLRTQFKKWPSEPVASGSRKRPRSTLPLTGAEGSKDKPFVLSSDDDDELPTFVNSRASSYHTPQHSSSSHYQPAPPASARRPTTPAKHLKHLPKPILPSQDTHGRLLRHAPGKPPQSTRTVAHQKRSTQPSMSLHRQSSTFDNVEDEYVKWTWANENIWDPVRVKGEGAESAIVESYANLELVSKELPPCERRLRLTNQPFKPQVVPRAPPQEKPYIWDIINNVGIAFPSRPALHPHKSVLEGRRCARYIFPGGNITQKWQFAAAGPINKIIQHKGCIAACSATAGGSAGETDCMYNKNGALLLWCQDKRIALKTRSVPGEEDEGHEDYTEHYWPWRQDGFMRVLEDKHETLDGGQIEYEYSNDPGCLASDGWKQKYLYKYFSVNDIAFDPKSQRFASSGEDRNVRFWPFNPDIPGTSCEQIFHYDHTRVTHDIAFNPCSATPDLAVASNKLCIYTDVFSDSRRHEELSIADRQPGRHSVGAFVWGRGPTANCIFASSEPLGKSIAGVGYHKAWDPYEDPDPIYEFDDAQEAGDAMTINSEGSWLALFTVGEPERHLRLYDIRNHQNRASKHIFLDQPEAGRSDLEVNCASFSPDDRFLVVSRNDNKVHLYDLRMLEKGVVEEFKHQKDKRKVMPGKDSFGIVYSEWVTLKSNGRMGLITGGEDGMVRMWDPTVSSNDGTVLVEMNSDIAYFSIGDRLKGEFDLVVGDAQGMISVFDTHGSHFEKIETIYDLSA</sequence>
<dbReference type="Pfam" id="PF00400">
    <property type="entry name" value="WD40"/>
    <property type="match status" value="3"/>
</dbReference>
<dbReference type="GO" id="GO:0016251">
    <property type="term" value="F:RNA polymerase II general transcription initiation factor activity"/>
    <property type="evidence" value="ECO:0007669"/>
    <property type="project" value="TreeGrafter"/>
</dbReference>
<organism evidence="3 4">
    <name type="scientific">Armillaria novae-zelandiae</name>
    <dbReference type="NCBI Taxonomy" id="153914"/>
    <lineage>
        <taxon>Eukaryota</taxon>
        <taxon>Fungi</taxon>
        <taxon>Dikarya</taxon>
        <taxon>Basidiomycota</taxon>
        <taxon>Agaricomycotina</taxon>
        <taxon>Agaricomycetes</taxon>
        <taxon>Agaricomycetidae</taxon>
        <taxon>Agaricales</taxon>
        <taxon>Marasmiineae</taxon>
        <taxon>Physalacriaceae</taxon>
        <taxon>Armillaria</taxon>
    </lineage>
</organism>
<keyword evidence="1" id="KW-0853">WD repeat</keyword>
<proteinExistence type="predicted"/>
<dbReference type="GO" id="GO:0006367">
    <property type="term" value="P:transcription initiation at RNA polymerase II promoter"/>
    <property type="evidence" value="ECO:0007669"/>
    <property type="project" value="TreeGrafter"/>
</dbReference>
<dbReference type="Proteomes" id="UP001175227">
    <property type="component" value="Unassembled WGS sequence"/>
</dbReference>
<protein>
    <submittedName>
        <fullName evidence="3">WD40-repeat-containing domain protein</fullName>
    </submittedName>
</protein>
<feature type="compositionally biased region" description="Polar residues" evidence="2">
    <location>
        <begin position="175"/>
        <end position="199"/>
    </location>
</feature>
<feature type="repeat" description="WD" evidence="1">
    <location>
        <begin position="444"/>
        <end position="468"/>
    </location>
</feature>
<dbReference type="GO" id="GO:0005669">
    <property type="term" value="C:transcription factor TFIID complex"/>
    <property type="evidence" value="ECO:0007669"/>
    <property type="project" value="TreeGrafter"/>
</dbReference>
<comment type="caution">
    <text evidence="3">The sequence shown here is derived from an EMBL/GenBank/DDBJ whole genome shotgun (WGS) entry which is preliminary data.</text>
</comment>
<evidence type="ECO:0000313" key="3">
    <source>
        <dbReference type="EMBL" id="KAK0487473.1"/>
    </source>
</evidence>
<dbReference type="InterPro" id="IPR001680">
    <property type="entry name" value="WD40_rpt"/>
</dbReference>
<feature type="region of interest" description="Disordered" evidence="2">
    <location>
        <begin position="68"/>
        <end position="199"/>
    </location>
</feature>
<dbReference type="SMART" id="SM00320">
    <property type="entry name" value="WD40"/>
    <property type="match status" value="4"/>
</dbReference>
<dbReference type="PANTHER" id="PTHR19879:SF1">
    <property type="entry name" value="CANNONBALL-RELATED"/>
    <property type="match status" value="1"/>
</dbReference>
<dbReference type="EMBL" id="JAUEPR010000003">
    <property type="protein sequence ID" value="KAK0487473.1"/>
    <property type="molecule type" value="Genomic_DNA"/>
</dbReference>
<evidence type="ECO:0000256" key="1">
    <source>
        <dbReference type="PROSITE-ProRule" id="PRU00221"/>
    </source>
</evidence>
<keyword evidence="4" id="KW-1185">Reference proteome</keyword>
<dbReference type="InterPro" id="IPR036322">
    <property type="entry name" value="WD40_repeat_dom_sf"/>
</dbReference>